<dbReference type="CDD" id="cd00143">
    <property type="entry name" value="PP2Cc"/>
    <property type="match status" value="1"/>
</dbReference>
<evidence type="ECO:0000313" key="2">
    <source>
        <dbReference type="EMBL" id="OIR18840.1"/>
    </source>
</evidence>
<proteinExistence type="predicted"/>
<sequence>MIATPMHHRAAALSDIGLHRRENEDRFVCDDRRGLYGVADGIGGLPHGELAAATAIEAVERLVAHSAAERAAQDLEAIIATANGDVVQQGRQVSPLYSIGTTLTFGLLHGSLLRLAHVGDSRCYQFRSGRLERLTTDHNVESDRRLRNVRPDREVASDRNRAALTRCIGQWTTPIADLSEHETHPGDRILFCTDGLFRSVDDLELAAALASASDPTRTLRDLIDLANRRGGYDNATAVLVLLD</sequence>
<organism evidence="2">
    <name type="scientific">mine drainage metagenome</name>
    <dbReference type="NCBI Taxonomy" id="410659"/>
    <lineage>
        <taxon>unclassified sequences</taxon>
        <taxon>metagenomes</taxon>
        <taxon>ecological metagenomes</taxon>
    </lineage>
</organism>
<accession>A0A1J5TRG5</accession>
<comment type="caution">
    <text evidence="2">The sequence shown here is derived from an EMBL/GenBank/DDBJ whole genome shotgun (WGS) entry which is preliminary data.</text>
</comment>
<dbReference type="PROSITE" id="PS51746">
    <property type="entry name" value="PPM_2"/>
    <property type="match status" value="1"/>
</dbReference>
<dbReference type="AlphaFoldDB" id="A0A1J5TRG5"/>
<dbReference type="Gene3D" id="3.60.40.10">
    <property type="entry name" value="PPM-type phosphatase domain"/>
    <property type="match status" value="1"/>
</dbReference>
<name>A0A1J5TRG5_9ZZZZ</name>
<reference evidence="2" key="1">
    <citation type="submission" date="2016-10" db="EMBL/GenBank/DDBJ databases">
        <title>Sequence of Gallionella enrichment culture.</title>
        <authorList>
            <person name="Poehlein A."/>
            <person name="Muehling M."/>
            <person name="Daniel R."/>
        </authorList>
    </citation>
    <scope>NUCLEOTIDE SEQUENCE</scope>
</reference>
<dbReference type="GO" id="GO:0004722">
    <property type="term" value="F:protein serine/threonine phosphatase activity"/>
    <property type="evidence" value="ECO:0007669"/>
    <property type="project" value="InterPro"/>
</dbReference>
<evidence type="ECO:0000259" key="1">
    <source>
        <dbReference type="PROSITE" id="PS51746"/>
    </source>
</evidence>
<dbReference type="SMART" id="SM00331">
    <property type="entry name" value="PP2C_SIG"/>
    <property type="match status" value="1"/>
</dbReference>
<dbReference type="InterPro" id="IPR001932">
    <property type="entry name" value="PPM-type_phosphatase-like_dom"/>
</dbReference>
<dbReference type="PANTHER" id="PTHR13832:SF827">
    <property type="entry name" value="PROTEIN PHOSPHATASE 1L"/>
    <property type="match status" value="1"/>
</dbReference>
<feature type="domain" description="PPM-type phosphatase" evidence="1">
    <location>
        <begin position="9"/>
        <end position="242"/>
    </location>
</feature>
<dbReference type="SUPFAM" id="SSF81606">
    <property type="entry name" value="PP2C-like"/>
    <property type="match status" value="1"/>
</dbReference>
<keyword evidence="2" id="KW-0378">Hydrolase</keyword>
<protein>
    <recommendedName>
        <fullName evidence="1">PPM-type phosphatase domain-containing protein</fullName>
    </recommendedName>
</protein>
<dbReference type="InterPro" id="IPR036457">
    <property type="entry name" value="PPM-type-like_dom_sf"/>
</dbReference>
<dbReference type="EMBL" id="MLJW01000002">
    <property type="protein sequence ID" value="OIR18840.1"/>
    <property type="molecule type" value="Genomic_DNA"/>
</dbReference>
<dbReference type="SMART" id="SM00332">
    <property type="entry name" value="PP2Cc"/>
    <property type="match status" value="1"/>
</dbReference>
<dbReference type="PANTHER" id="PTHR13832">
    <property type="entry name" value="PROTEIN PHOSPHATASE 2C"/>
    <property type="match status" value="1"/>
</dbReference>
<dbReference type="InterPro" id="IPR015655">
    <property type="entry name" value="PP2C"/>
</dbReference>
<dbReference type="Pfam" id="PF13672">
    <property type="entry name" value="PP2C_2"/>
    <property type="match status" value="1"/>
</dbReference>
<gene>
    <name evidence="2" type="ORF">GALL_11820</name>
</gene>